<dbReference type="GO" id="GO:0005739">
    <property type="term" value="C:mitochondrion"/>
    <property type="evidence" value="ECO:0007669"/>
    <property type="project" value="TreeGrafter"/>
</dbReference>
<feature type="region of interest" description="Disordered" evidence="8">
    <location>
        <begin position="334"/>
        <end position="388"/>
    </location>
</feature>
<feature type="region of interest" description="Disordered" evidence="8">
    <location>
        <begin position="821"/>
        <end position="852"/>
    </location>
</feature>
<dbReference type="InterPro" id="IPR009080">
    <property type="entry name" value="tRNAsynth_Ia_anticodon-bd"/>
</dbReference>
<dbReference type="GeneID" id="25382248"/>
<keyword evidence="3 7" id="KW-0547">Nucleotide-binding</keyword>
<reference evidence="11" key="1">
    <citation type="submission" date="2013-10" db="EMBL/GenBank/DDBJ databases">
        <title>Genomic analysis of the causative agents of coccidiosis in chickens.</title>
        <authorList>
            <person name="Reid A.J."/>
            <person name="Blake D."/>
            <person name="Billington K."/>
            <person name="Browne H."/>
            <person name="Dunn M."/>
            <person name="Hung S."/>
            <person name="Kawahara F."/>
            <person name="Miranda-Saavedra D."/>
            <person name="Mourier T."/>
            <person name="Nagra H."/>
            <person name="Otto T.D."/>
            <person name="Rawlings N."/>
            <person name="Sanchez A."/>
            <person name="Sanders M."/>
            <person name="Subramaniam C."/>
            <person name="Tay Y."/>
            <person name="Dear P."/>
            <person name="Doerig C."/>
            <person name="Gruber A."/>
            <person name="Parkinson J."/>
            <person name="Shirley M."/>
            <person name="Wan K.L."/>
            <person name="Berriman M."/>
            <person name="Tomley F."/>
            <person name="Pain A."/>
        </authorList>
    </citation>
    <scope>NUCLEOTIDE SEQUENCE [LARGE SCALE GENOMIC DNA]</scope>
    <source>
        <strain evidence="11">Houghton</strain>
    </source>
</reference>
<feature type="domain" description="Methionyl/Valyl/Leucyl/Isoleucyl-tRNA synthetase anticodon-binding" evidence="10">
    <location>
        <begin position="1107"/>
        <end position="1194"/>
    </location>
</feature>
<keyword evidence="5 7" id="KW-0648">Protein biosynthesis</keyword>
<feature type="compositionally biased region" description="Polar residues" evidence="8">
    <location>
        <begin position="739"/>
        <end position="754"/>
    </location>
</feature>
<dbReference type="GO" id="GO:0032543">
    <property type="term" value="P:mitochondrial translation"/>
    <property type="evidence" value="ECO:0007669"/>
    <property type="project" value="TreeGrafter"/>
</dbReference>
<gene>
    <name evidence="11" type="ORF">EMH_0078010</name>
</gene>
<dbReference type="InterPro" id="IPR002300">
    <property type="entry name" value="aa-tRNA-synth_Ia"/>
</dbReference>
<dbReference type="PANTHER" id="PTHR42765:SF1">
    <property type="entry name" value="ISOLEUCINE--TRNA LIGASE, MITOCHONDRIAL"/>
    <property type="match status" value="1"/>
</dbReference>
<dbReference type="GO" id="GO:0004822">
    <property type="term" value="F:isoleucine-tRNA ligase activity"/>
    <property type="evidence" value="ECO:0007669"/>
    <property type="project" value="TreeGrafter"/>
</dbReference>
<dbReference type="GO" id="GO:0005524">
    <property type="term" value="F:ATP binding"/>
    <property type="evidence" value="ECO:0007669"/>
    <property type="project" value="UniProtKB-KW"/>
</dbReference>
<dbReference type="SUPFAM" id="SSF52374">
    <property type="entry name" value="Nucleotidylyl transferase"/>
    <property type="match status" value="1"/>
</dbReference>
<evidence type="ECO:0000313" key="12">
    <source>
        <dbReference type="Proteomes" id="UP000030744"/>
    </source>
</evidence>
<evidence type="ECO:0000256" key="2">
    <source>
        <dbReference type="ARBA" id="ARBA00022598"/>
    </source>
</evidence>
<comment type="similarity">
    <text evidence="1 7">Belongs to the class-I aminoacyl-tRNA synthetase family.</text>
</comment>
<evidence type="ECO:0000259" key="10">
    <source>
        <dbReference type="Pfam" id="PF08264"/>
    </source>
</evidence>
<feature type="compositionally biased region" description="Polar residues" evidence="8">
    <location>
        <begin position="130"/>
        <end position="149"/>
    </location>
</feature>
<dbReference type="Gene3D" id="1.10.730.20">
    <property type="match status" value="1"/>
</dbReference>
<feature type="region of interest" description="Disordered" evidence="8">
    <location>
        <begin position="1408"/>
        <end position="1430"/>
    </location>
</feature>
<proteinExistence type="inferred from homology"/>
<dbReference type="CDD" id="cd07960">
    <property type="entry name" value="Anticodon_Ia_Ile_BEm"/>
    <property type="match status" value="1"/>
</dbReference>
<dbReference type="InterPro" id="IPR013155">
    <property type="entry name" value="M/V/L/I-tRNA-synth_anticd-bd"/>
</dbReference>
<feature type="domain" description="Aminoacyl-tRNA synthetase class Ia" evidence="9">
    <location>
        <begin position="382"/>
        <end position="847"/>
    </location>
</feature>
<dbReference type="PROSITE" id="PS00178">
    <property type="entry name" value="AA_TRNA_LIGASE_I"/>
    <property type="match status" value="1"/>
</dbReference>
<name>U6JN77_9EIME</name>
<dbReference type="EMBL" id="HG678603">
    <property type="protein sequence ID" value="CDJ26964.1"/>
    <property type="molecule type" value="Genomic_DNA"/>
</dbReference>
<dbReference type="GO" id="GO:0000049">
    <property type="term" value="F:tRNA binding"/>
    <property type="evidence" value="ECO:0007669"/>
    <property type="project" value="InterPro"/>
</dbReference>
<evidence type="ECO:0000256" key="8">
    <source>
        <dbReference type="SAM" id="MobiDB-lite"/>
    </source>
</evidence>
<keyword evidence="12" id="KW-1185">Reference proteome</keyword>
<protein>
    <submittedName>
        <fullName evidence="11">Isoleucyl-tRNA synthetase, putative</fullName>
    </submittedName>
</protein>
<feature type="domain" description="Aminoacyl-tRNA synthetase class Ia" evidence="9">
    <location>
        <begin position="267"/>
        <end position="329"/>
    </location>
</feature>
<evidence type="ECO:0000256" key="4">
    <source>
        <dbReference type="ARBA" id="ARBA00022840"/>
    </source>
</evidence>
<dbReference type="Proteomes" id="UP000030744">
    <property type="component" value="Unassembled WGS sequence"/>
</dbReference>
<feature type="region of interest" description="Disordered" evidence="8">
    <location>
        <begin position="733"/>
        <end position="774"/>
    </location>
</feature>
<dbReference type="RefSeq" id="XP_013349542.1">
    <property type="nucleotide sequence ID" value="XM_013494088.1"/>
</dbReference>
<evidence type="ECO:0000256" key="5">
    <source>
        <dbReference type="ARBA" id="ARBA00022917"/>
    </source>
</evidence>
<dbReference type="PANTHER" id="PTHR42765">
    <property type="entry name" value="SOLEUCYL-TRNA SYNTHETASE"/>
    <property type="match status" value="1"/>
</dbReference>
<dbReference type="GO" id="GO:0006428">
    <property type="term" value="P:isoleucyl-tRNA aminoacylation"/>
    <property type="evidence" value="ECO:0007669"/>
    <property type="project" value="TreeGrafter"/>
</dbReference>
<evidence type="ECO:0000259" key="9">
    <source>
        <dbReference type="Pfam" id="PF00133"/>
    </source>
</evidence>
<dbReference type="Pfam" id="PF00133">
    <property type="entry name" value="tRNA-synt_1"/>
    <property type="match status" value="3"/>
</dbReference>
<dbReference type="GO" id="GO:0002161">
    <property type="term" value="F:aminoacyl-tRNA deacylase activity"/>
    <property type="evidence" value="ECO:0007669"/>
    <property type="project" value="InterPro"/>
</dbReference>
<dbReference type="InterPro" id="IPR001412">
    <property type="entry name" value="aa-tRNA-synth_I_CS"/>
</dbReference>
<dbReference type="InterPro" id="IPR050081">
    <property type="entry name" value="Ile-tRNA_ligase"/>
</dbReference>
<accession>U6JN77</accession>
<feature type="compositionally biased region" description="Low complexity" evidence="8">
    <location>
        <begin position="158"/>
        <end position="173"/>
    </location>
</feature>
<keyword evidence="2 7" id="KW-0436">Ligase</keyword>
<evidence type="ECO:0000256" key="1">
    <source>
        <dbReference type="ARBA" id="ARBA00005594"/>
    </source>
</evidence>
<reference evidence="11" key="2">
    <citation type="submission" date="2013-10" db="EMBL/GenBank/DDBJ databases">
        <authorList>
            <person name="Aslett M."/>
        </authorList>
    </citation>
    <scope>NUCLEOTIDE SEQUENCE [LARGE SCALE GENOMIC DNA]</scope>
    <source>
        <strain evidence="11">Houghton</strain>
    </source>
</reference>
<dbReference type="InterPro" id="IPR009008">
    <property type="entry name" value="Val/Leu/Ile-tRNA-synth_edit"/>
</dbReference>
<keyword evidence="6 7" id="KW-0030">Aminoacyl-tRNA synthetase</keyword>
<dbReference type="InterPro" id="IPR033708">
    <property type="entry name" value="Anticodon_Ile_BEm"/>
</dbReference>
<dbReference type="SUPFAM" id="SSF47323">
    <property type="entry name" value="Anticodon-binding domain of a subclass of class I aminoacyl-tRNA synthetases"/>
    <property type="match status" value="1"/>
</dbReference>
<evidence type="ECO:0000256" key="3">
    <source>
        <dbReference type="ARBA" id="ARBA00022741"/>
    </source>
</evidence>
<sequence>MGPSGKLSWLWVAEGPLCTRLQQLQHHVYPKPASHQRRLGRLCSELLLLLLVLALPVSVAASSLLPRLPLARDTATSSVASGAGCHKTASLSLCPNRTRDDLQRYTFGRACAGFLSSRCIEASCGGNAGRKSNTDVLRSTSRKGNTADANSLPDRTRSSTSNSNDSRNSSSNSHAFSSTVLLPRSSLRLRGATWKSELAVQRLWGRHDTYKQLLLQIWCINKCLHHLKDNNSNTFSSSKRAHSPSDEILDSLGFAVAPPSNSIDSSDSTMLLLDGPPYANGEPHMGHAVNKCLKDFAVRAALLQRRCCHMLPGWDCHGLPIELRAAAAAAAGTKHDGAAEAHTTEMQGGGREAPNTEGTTTVDISSSRGVTGGSGSCTGPRGRAGSEELRSRARQVALHFASLQQRAFQRFGVWAHWDSAYKTLDSDFKAHELELFALLWNNGLVSPSRFPVYWSTSSLSTVPDSEVVLKPTPRDCLYFKLLLMGPRPVQENVDPLSIGKEIPWFFLAWTTTAFTIPANRALAVSASTHYAVLQASLKGPNGLEEEIWIVGEKCVAPLLEALKGAGKAWDVQQIGMLPGTRLEGLRYAHPVASRVTCPVLLDPVVADDKGTSILHVAPAHSQEDYRLCERASRGTGLLVQQSTDLTTRVHVPLLPAVGDEAAAAAAGAPLLCPVGPQGTFLGGSGSEPFKGLGAFNGGEQRVIEYLRSNNTLLLTGLLPEVFRDLQRIRWLPHRRSPKQQHNQGSAVEPQTLTKTPDDQCKTASTAAGSAVNASPGYERMRAALQTRPPTWCLSRQRQGHKFVEQWTGNANSFLSKYLPQLQQQRRHPQVEHHQPEQHRTEHQQEGRQVPQKSKELLFEGEREGYSCLVVEGSDQSRGWFQSLLLSHAGAREGLRRQRAKQLSAGALQEQKNSRQEVAAHMTETSGASVGDEASVHGKPQPATTSLGDTRLPQLPFSIAVTHGFVVDSSGNKLSKSKGNALSPDLFFSAEKEAAPAAPRNLPHAHSNTLQPQQLHRVRKQQKDSQLAYGADVLRLFVGSLDFGGDMACPSGDSQEQQQERQAVMQAASTTYVKLRNAFKYLVGSLHDFDINADVVPLNELPLFDIGMLLRLQTLADDVGKAYEVFQHNKALRLLLRFISEDFSATFIEVAKDRLYLDHPTGYRRRSCQTVLVMILLVLTQLVSPLTPHLAEEVFFRMPRKLREALAAHRRSKILEALGPAGEGFANALGLRGWPRMHLPIQPAIAAEAEQLWDLVLLLRQDVHSLFTRARQLQKGSRVGVPRVGSLNDLKLSITAPTMAKFDQLRRLLPQSELLRPAPFSNPCSGQNGRARATPSYVDDLRWLVQCSDVDIHMPRVPAGVSKDEQLADQTLLASVDEGASYSGLNMKLYRAQGPRCQRCWMRAVPSASDVSETHGPESASQHAEGSAPATTDIAREATKEVPFACQRCTDVMRHMESKS</sequence>
<dbReference type="OrthoDB" id="10264412at2759"/>
<feature type="domain" description="Aminoacyl-tRNA synthetase class Ia" evidence="9">
    <location>
        <begin position="953"/>
        <end position="1046"/>
    </location>
</feature>
<evidence type="ECO:0000256" key="6">
    <source>
        <dbReference type="ARBA" id="ARBA00023146"/>
    </source>
</evidence>
<dbReference type="Gene3D" id="3.90.740.10">
    <property type="entry name" value="Valyl/Leucyl/Isoleucyl-tRNA synthetase, editing domain"/>
    <property type="match status" value="1"/>
</dbReference>
<evidence type="ECO:0000256" key="7">
    <source>
        <dbReference type="RuleBase" id="RU363035"/>
    </source>
</evidence>
<evidence type="ECO:0000313" key="11">
    <source>
        <dbReference type="EMBL" id="CDJ26964.1"/>
    </source>
</evidence>
<dbReference type="VEuPathDB" id="ToxoDB:EMH_0078010"/>
<feature type="region of interest" description="Disordered" evidence="8">
    <location>
        <begin position="896"/>
        <end position="949"/>
    </location>
</feature>
<feature type="region of interest" description="Disordered" evidence="8">
    <location>
        <begin position="128"/>
        <end position="175"/>
    </location>
</feature>
<feature type="compositionally biased region" description="Basic and acidic residues" evidence="8">
    <location>
        <begin position="334"/>
        <end position="343"/>
    </location>
</feature>
<dbReference type="InterPro" id="IPR014729">
    <property type="entry name" value="Rossmann-like_a/b/a_fold"/>
</dbReference>
<dbReference type="Pfam" id="PF08264">
    <property type="entry name" value="Anticodon_1"/>
    <property type="match status" value="1"/>
</dbReference>
<feature type="compositionally biased region" description="Basic and acidic residues" evidence="8">
    <location>
        <begin position="828"/>
        <end position="845"/>
    </location>
</feature>
<dbReference type="SUPFAM" id="SSF50677">
    <property type="entry name" value="ValRS/IleRS/LeuRS editing domain"/>
    <property type="match status" value="1"/>
</dbReference>
<dbReference type="Gene3D" id="3.40.50.620">
    <property type="entry name" value="HUPs"/>
    <property type="match status" value="2"/>
</dbReference>
<organism evidence="11 12">
    <name type="scientific">Eimeria mitis</name>
    <dbReference type="NCBI Taxonomy" id="44415"/>
    <lineage>
        <taxon>Eukaryota</taxon>
        <taxon>Sar</taxon>
        <taxon>Alveolata</taxon>
        <taxon>Apicomplexa</taxon>
        <taxon>Conoidasida</taxon>
        <taxon>Coccidia</taxon>
        <taxon>Eucoccidiorida</taxon>
        <taxon>Eimeriorina</taxon>
        <taxon>Eimeriidae</taxon>
        <taxon>Eimeria</taxon>
    </lineage>
</organism>
<keyword evidence="4 7" id="KW-0067">ATP-binding</keyword>